<keyword evidence="1" id="KW-0472">Membrane</keyword>
<reference evidence="2 3" key="1">
    <citation type="submission" date="2024-02" db="EMBL/GenBank/DDBJ databases">
        <title>Rubritalea halochordaticola NBRC 107102.</title>
        <authorList>
            <person name="Ichikawa N."/>
            <person name="Katano-Makiyama Y."/>
            <person name="Hidaka K."/>
        </authorList>
    </citation>
    <scope>NUCLEOTIDE SEQUENCE [LARGE SCALE GENOMIC DNA]</scope>
    <source>
        <strain evidence="2 3">NBRC 107102</strain>
    </source>
</reference>
<evidence type="ECO:0000313" key="3">
    <source>
        <dbReference type="Proteomes" id="UP001424741"/>
    </source>
</evidence>
<feature type="transmembrane region" description="Helical" evidence="1">
    <location>
        <begin position="43"/>
        <end position="64"/>
    </location>
</feature>
<name>A0ABP9V486_9BACT</name>
<protein>
    <submittedName>
        <fullName evidence="2">Uncharacterized protein</fullName>
    </submittedName>
</protein>
<keyword evidence="1" id="KW-1133">Transmembrane helix</keyword>
<gene>
    <name evidence="2" type="ORF">Rhal01_03685</name>
</gene>
<keyword evidence="1" id="KW-0812">Transmembrane</keyword>
<dbReference type="Proteomes" id="UP001424741">
    <property type="component" value="Unassembled WGS sequence"/>
</dbReference>
<dbReference type="EMBL" id="BAABRL010000015">
    <property type="protein sequence ID" value="GAA5497489.1"/>
    <property type="molecule type" value="Genomic_DNA"/>
</dbReference>
<proteinExistence type="predicted"/>
<accession>A0ABP9V486</accession>
<comment type="caution">
    <text evidence="2">The sequence shown here is derived from an EMBL/GenBank/DDBJ whole genome shotgun (WGS) entry which is preliminary data.</text>
</comment>
<organism evidence="2 3">
    <name type="scientific">Rubritalea halochordaticola</name>
    <dbReference type="NCBI Taxonomy" id="714537"/>
    <lineage>
        <taxon>Bacteria</taxon>
        <taxon>Pseudomonadati</taxon>
        <taxon>Verrucomicrobiota</taxon>
        <taxon>Verrucomicrobiia</taxon>
        <taxon>Verrucomicrobiales</taxon>
        <taxon>Rubritaleaceae</taxon>
        <taxon>Rubritalea</taxon>
    </lineage>
</organism>
<keyword evidence="3" id="KW-1185">Reference proteome</keyword>
<evidence type="ECO:0000313" key="2">
    <source>
        <dbReference type="EMBL" id="GAA5497489.1"/>
    </source>
</evidence>
<evidence type="ECO:0000256" key="1">
    <source>
        <dbReference type="SAM" id="Phobius"/>
    </source>
</evidence>
<sequence length="72" mass="7794">MKLIIPVLALCLTLPSCKPEETEVHKEQSVVVEAPDYNPIGEGMKVLAFALIAVALIHGIATVMKQKGDDHE</sequence>
<dbReference type="RefSeq" id="WP_346189994.1">
    <property type="nucleotide sequence ID" value="NZ_BAABRL010000015.1"/>
</dbReference>